<sequence length="295" mass="33408">MNRAERRGFGSRVFDIFNHTFLLVLGLSCIIPLIHLLALSFSDRAAATGGLVTLWPVRPTPITYEKVLEAGVFLNAFWISVIRTVVGTTLQMILIILISFPLSKSKEEMPFRNIIMGSVVFAYLFNGGLIPWFLVIRKLGMLNTIWALIIPQALPLWNVILMMNFFRRVPKELEEASIIDGATYWQILLHVYLPISVPALATLTLFGAVGHWNAWFDGMILIADRDLIPLQTFLRTVVVKMDMNEFMRNPEDFDMFSDRSLRAAQTLVTVVPILVVYPFLQRYFVSGITLGALKG</sequence>
<keyword evidence="6 7" id="KW-0472">Membrane</keyword>
<protein>
    <submittedName>
        <fullName evidence="9">Carbohydrate ABC transporter permease</fullName>
    </submittedName>
</protein>
<feature type="transmembrane region" description="Helical" evidence="7">
    <location>
        <begin position="76"/>
        <end position="102"/>
    </location>
</feature>
<dbReference type="SUPFAM" id="SSF161098">
    <property type="entry name" value="MetI-like"/>
    <property type="match status" value="1"/>
</dbReference>
<dbReference type="PROSITE" id="PS51257">
    <property type="entry name" value="PROKAR_LIPOPROTEIN"/>
    <property type="match status" value="1"/>
</dbReference>
<evidence type="ECO:0000256" key="7">
    <source>
        <dbReference type="RuleBase" id="RU363032"/>
    </source>
</evidence>
<proteinExistence type="inferred from homology"/>
<keyword evidence="3" id="KW-1003">Cell membrane</keyword>
<feature type="transmembrane region" description="Helical" evidence="7">
    <location>
        <begin position="21"/>
        <end position="41"/>
    </location>
</feature>
<evidence type="ECO:0000313" key="9">
    <source>
        <dbReference type="EMBL" id="MYC95019.1"/>
    </source>
</evidence>
<dbReference type="CDD" id="cd06261">
    <property type="entry name" value="TM_PBP2"/>
    <property type="match status" value="1"/>
</dbReference>
<dbReference type="EMBL" id="VXMH01000038">
    <property type="protein sequence ID" value="MYC95019.1"/>
    <property type="molecule type" value="Genomic_DNA"/>
</dbReference>
<feature type="transmembrane region" description="Helical" evidence="7">
    <location>
        <begin position="187"/>
        <end position="209"/>
    </location>
</feature>
<feature type="transmembrane region" description="Helical" evidence="7">
    <location>
        <begin position="145"/>
        <end position="166"/>
    </location>
</feature>
<name>A0A6B1D675_9CHLR</name>
<dbReference type="PANTHER" id="PTHR43744:SF9">
    <property type="entry name" value="POLYGALACTURONAN_RHAMNOGALACTURONAN TRANSPORT SYSTEM PERMEASE PROTEIN YTCP"/>
    <property type="match status" value="1"/>
</dbReference>
<dbReference type="PANTHER" id="PTHR43744">
    <property type="entry name" value="ABC TRANSPORTER PERMEASE PROTEIN MG189-RELATED-RELATED"/>
    <property type="match status" value="1"/>
</dbReference>
<comment type="caution">
    <text evidence="9">The sequence shown here is derived from an EMBL/GenBank/DDBJ whole genome shotgun (WGS) entry which is preliminary data.</text>
</comment>
<keyword evidence="5 7" id="KW-1133">Transmembrane helix</keyword>
<dbReference type="GO" id="GO:0055085">
    <property type="term" value="P:transmembrane transport"/>
    <property type="evidence" value="ECO:0007669"/>
    <property type="project" value="InterPro"/>
</dbReference>
<dbReference type="InterPro" id="IPR035906">
    <property type="entry name" value="MetI-like_sf"/>
</dbReference>
<keyword evidence="4 7" id="KW-0812">Transmembrane</keyword>
<dbReference type="PROSITE" id="PS50928">
    <property type="entry name" value="ABC_TM1"/>
    <property type="match status" value="1"/>
</dbReference>
<keyword evidence="2 7" id="KW-0813">Transport</keyword>
<comment type="similarity">
    <text evidence="7">Belongs to the binding-protein-dependent transport system permease family.</text>
</comment>
<feature type="transmembrane region" description="Helical" evidence="7">
    <location>
        <begin position="114"/>
        <end position="133"/>
    </location>
</feature>
<dbReference type="Gene3D" id="1.10.3720.10">
    <property type="entry name" value="MetI-like"/>
    <property type="match status" value="1"/>
</dbReference>
<accession>A0A6B1D675</accession>
<feature type="transmembrane region" description="Helical" evidence="7">
    <location>
        <begin position="263"/>
        <end position="280"/>
    </location>
</feature>
<dbReference type="InterPro" id="IPR000515">
    <property type="entry name" value="MetI-like"/>
</dbReference>
<comment type="subcellular location">
    <subcellularLocation>
        <location evidence="1 7">Cell membrane</location>
        <topology evidence="1 7">Multi-pass membrane protein</topology>
    </subcellularLocation>
</comment>
<organism evidence="9">
    <name type="scientific">Caldilineaceae bacterium SB0661_bin_32</name>
    <dbReference type="NCBI Taxonomy" id="2605255"/>
    <lineage>
        <taxon>Bacteria</taxon>
        <taxon>Bacillati</taxon>
        <taxon>Chloroflexota</taxon>
        <taxon>Caldilineae</taxon>
        <taxon>Caldilineales</taxon>
        <taxon>Caldilineaceae</taxon>
    </lineage>
</organism>
<gene>
    <name evidence="9" type="ORF">F4X14_08600</name>
</gene>
<dbReference type="Pfam" id="PF00528">
    <property type="entry name" value="BPD_transp_1"/>
    <property type="match status" value="1"/>
</dbReference>
<dbReference type="GO" id="GO:0005886">
    <property type="term" value="C:plasma membrane"/>
    <property type="evidence" value="ECO:0007669"/>
    <property type="project" value="UniProtKB-SubCell"/>
</dbReference>
<evidence type="ECO:0000256" key="3">
    <source>
        <dbReference type="ARBA" id="ARBA00022475"/>
    </source>
</evidence>
<evidence type="ECO:0000256" key="6">
    <source>
        <dbReference type="ARBA" id="ARBA00023136"/>
    </source>
</evidence>
<evidence type="ECO:0000256" key="5">
    <source>
        <dbReference type="ARBA" id="ARBA00022989"/>
    </source>
</evidence>
<evidence type="ECO:0000256" key="2">
    <source>
        <dbReference type="ARBA" id="ARBA00022448"/>
    </source>
</evidence>
<evidence type="ECO:0000259" key="8">
    <source>
        <dbReference type="PROSITE" id="PS50928"/>
    </source>
</evidence>
<evidence type="ECO:0000256" key="4">
    <source>
        <dbReference type="ARBA" id="ARBA00022692"/>
    </source>
</evidence>
<reference evidence="9" key="1">
    <citation type="submission" date="2019-09" db="EMBL/GenBank/DDBJ databases">
        <title>Characterisation of the sponge microbiome using genome-centric metagenomics.</title>
        <authorList>
            <person name="Engelberts J.P."/>
            <person name="Robbins S.J."/>
            <person name="De Goeij J.M."/>
            <person name="Aranda M."/>
            <person name="Bell S.C."/>
            <person name="Webster N.S."/>
        </authorList>
    </citation>
    <scope>NUCLEOTIDE SEQUENCE</scope>
    <source>
        <strain evidence="9">SB0661_bin_32</strain>
    </source>
</reference>
<feature type="domain" description="ABC transmembrane type-1" evidence="8">
    <location>
        <begin position="77"/>
        <end position="280"/>
    </location>
</feature>
<evidence type="ECO:0000256" key="1">
    <source>
        <dbReference type="ARBA" id="ARBA00004651"/>
    </source>
</evidence>
<dbReference type="AlphaFoldDB" id="A0A6B1D675"/>